<protein>
    <recommendedName>
        <fullName evidence="1">diguanylate cyclase</fullName>
        <ecNumber evidence="1">2.7.7.65</ecNumber>
    </recommendedName>
</protein>
<dbReference type="PANTHER" id="PTHR45138:SF9">
    <property type="entry name" value="DIGUANYLATE CYCLASE DGCM-RELATED"/>
    <property type="match status" value="1"/>
</dbReference>
<feature type="transmembrane region" description="Helical" evidence="3">
    <location>
        <begin position="63"/>
        <end position="82"/>
    </location>
</feature>
<dbReference type="PANTHER" id="PTHR45138">
    <property type="entry name" value="REGULATORY COMPONENTS OF SENSORY TRANSDUCTION SYSTEM"/>
    <property type="match status" value="1"/>
</dbReference>
<evidence type="ECO:0000256" key="1">
    <source>
        <dbReference type="ARBA" id="ARBA00012528"/>
    </source>
</evidence>
<evidence type="ECO:0000259" key="4">
    <source>
        <dbReference type="PROSITE" id="PS50887"/>
    </source>
</evidence>
<keyword evidence="3" id="KW-1133">Transmembrane helix</keyword>
<dbReference type="EC" id="2.7.7.65" evidence="1"/>
<feature type="transmembrane region" description="Helical" evidence="3">
    <location>
        <begin position="187"/>
        <end position="205"/>
    </location>
</feature>
<sequence>MHATGGRLRDIAVSLLSRPDEIMLEVGAGGELLVARLRAVLAAMLLLLPLFNAIGGGTIRETLIGLGGAIFVNVFAQLWLVLARRPRRYRWLPFATAGFDVTATTLVLIALAFEHLPASLNSLIVWCGYILSILLTALRSDGRVTLFAGGLAIAQYSLLALAVFALASSPEQLISTDYGAVTPGGQGQRVMLLVMVALITAMVVYRMQRLIEMSGTDGLTRLPNRTWLVHRIQRLFDAVRHDGGSLTLALIDLDHFKRINDENGHHAGDRALRHVVAVLREQTGATEWLVRLGGEEFVLLLRKPLGTAWEQVDAIRQVLAERPFEPGRGADPLRLTFSAGLAGYPQEGADLSRLLRRADHRLQQAKQQGRNRVVARDG</sequence>
<dbReference type="GO" id="GO:0052621">
    <property type="term" value="F:diguanylate cyclase activity"/>
    <property type="evidence" value="ECO:0007669"/>
    <property type="project" value="UniProtKB-EC"/>
</dbReference>
<proteinExistence type="predicted"/>
<dbReference type="Proteomes" id="UP000264492">
    <property type="component" value="Unassembled WGS sequence"/>
</dbReference>
<keyword evidence="3" id="KW-0812">Transmembrane</keyword>
<feature type="transmembrane region" description="Helical" evidence="3">
    <location>
        <begin position="119"/>
        <end position="138"/>
    </location>
</feature>
<organism evidence="5 6">
    <name type="scientific">Lysobacter silvisoli</name>
    <dbReference type="NCBI Taxonomy" id="2293254"/>
    <lineage>
        <taxon>Bacteria</taxon>
        <taxon>Pseudomonadati</taxon>
        <taxon>Pseudomonadota</taxon>
        <taxon>Gammaproteobacteria</taxon>
        <taxon>Lysobacterales</taxon>
        <taxon>Lysobacteraceae</taxon>
        <taxon>Lysobacter</taxon>
    </lineage>
</organism>
<reference evidence="5 6" key="1">
    <citation type="submission" date="2018-08" db="EMBL/GenBank/DDBJ databases">
        <title>Lysobacter sp. zong2l5, whole genome shotgun sequence.</title>
        <authorList>
            <person name="Zhang X."/>
            <person name="Feng G."/>
            <person name="Zhu H."/>
        </authorList>
    </citation>
    <scope>NUCLEOTIDE SEQUENCE [LARGE SCALE GENOMIC DNA]</scope>
    <source>
        <strain evidence="6">zong2l5</strain>
    </source>
</reference>
<dbReference type="NCBIfam" id="TIGR00254">
    <property type="entry name" value="GGDEF"/>
    <property type="match status" value="1"/>
</dbReference>
<dbReference type="AlphaFoldDB" id="A0A371K6M3"/>
<dbReference type="InterPro" id="IPR050469">
    <property type="entry name" value="Diguanylate_Cyclase"/>
</dbReference>
<evidence type="ECO:0000313" key="5">
    <source>
        <dbReference type="EMBL" id="RDZ29487.1"/>
    </source>
</evidence>
<dbReference type="PROSITE" id="PS50887">
    <property type="entry name" value="GGDEF"/>
    <property type="match status" value="1"/>
</dbReference>
<accession>A0A371K6M3</accession>
<dbReference type="RefSeq" id="WP_115858925.1">
    <property type="nucleotide sequence ID" value="NZ_QTSU01000001.1"/>
</dbReference>
<feature type="transmembrane region" description="Helical" evidence="3">
    <location>
        <begin position="94"/>
        <end position="113"/>
    </location>
</feature>
<keyword evidence="3" id="KW-0472">Membrane</keyword>
<dbReference type="SMART" id="SM00267">
    <property type="entry name" value="GGDEF"/>
    <property type="match status" value="1"/>
</dbReference>
<evidence type="ECO:0000313" key="6">
    <source>
        <dbReference type="Proteomes" id="UP000264492"/>
    </source>
</evidence>
<name>A0A371K6M3_9GAMM</name>
<dbReference type="InterPro" id="IPR029787">
    <property type="entry name" value="Nucleotide_cyclase"/>
</dbReference>
<dbReference type="InterPro" id="IPR043128">
    <property type="entry name" value="Rev_trsase/Diguanyl_cyclase"/>
</dbReference>
<dbReference type="Pfam" id="PF00990">
    <property type="entry name" value="GGDEF"/>
    <property type="match status" value="1"/>
</dbReference>
<dbReference type="OrthoDB" id="9803824at2"/>
<dbReference type="Gene3D" id="3.30.70.270">
    <property type="match status" value="1"/>
</dbReference>
<dbReference type="SUPFAM" id="SSF55073">
    <property type="entry name" value="Nucleotide cyclase"/>
    <property type="match status" value="1"/>
</dbReference>
<feature type="domain" description="GGDEF" evidence="4">
    <location>
        <begin position="244"/>
        <end position="378"/>
    </location>
</feature>
<evidence type="ECO:0000256" key="2">
    <source>
        <dbReference type="ARBA" id="ARBA00034247"/>
    </source>
</evidence>
<feature type="transmembrane region" description="Helical" evidence="3">
    <location>
        <begin position="145"/>
        <end position="167"/>
    </location>
</feature>
<dbReference type="InterPro" id="IPR000160">
    <property type="entry name" value="GGDEF_dom"/>
</dbReference>
<gene>
    <name evidence="5" type="ORF">DX914_10540</name>
</gene>
<dbReference type="CDD" id="cd01949">
    <property type="entry name" value="GGDEF"/>
    <property type="match status" value="1"/>
</dbReference>
<feature type="transmembrane region" description="Helical" evidence="3">
    <location>
        <begin position="39"/>
        <end position="57"/>
    </location>
</feature>
<dbReference type="EMBL" id="QTSU01000001">
    <property type="protein sequence ID" value="RDZ29487.1"/>
    <property type="molecule type" value="Genomic_DNA"/>
</dbReference>
<evidence type="ECO:0000256" key="3">
    <source>
        <dbReference type="SAM" id="Phobius"/>
    </source>
</evidence>
<comment type="caution">
    <text evidence="5">The sequence shown here is derived from an EMBL/GenBank/DDBJ whole genome shotgun (WGS) entry which is preliminary data.</text>
</comment>
<keyword evidence="6" id="KW-1185">Reference proteome</keyword>
<comment type="catalytic activity">
    <reaction evidence="2">
        <text>2 GTP = 3',3'-c-di-GMP + 2 diphosphate</text>
        <dbReference type="Rhea" id="RHEA:24898"/>
        <dbReference type="ChEBI" id="CHEBI:33019"/>
        <dbReference type="ChEBI" id="CHEBI:37565"/>
        <dbReference type="ChEBI" id="CHEBI:58805"/>
        <dbReference type="EC" id="2.7.7.65"/>
    </reaction>
</comment>